<dbReference type="HOGENOM" id="CLU_004317_2_1_0"/>
<reference evidence="15 16" key="1">
    <citation type="journal article" date="2014" name="Genome Announc.">
        <title>Genome Sequence and Methylome of Soil Bacterium Gemmatirosa kalamazoonensis KBS708T, a Member of the Rarely Cultivated Gemmatimonadetes Phylum.</title>
        <authorList>
            <person name="Debruyn J.M."/>
            <person name="Radosevich M."/>
            <person name="Wommack K.E."/>
            <person name="Polson S.W."/>
            <person name="Hauser L.J."/>
            <person name="Fawaz M.N."/>
            <person name="Korlach J."/>
            <person name="Tsai Y.C."/>
        </authorList>
    </citation>
    <scope>NUCLEOTIDE SEQUENCE [LARGE SCALE GENOMIC DNA]</scope>
    <source>
        <strain evidence="15 16">KBS708</strain>
    </source>
</reference>
<accession>W0RL23</accession>
<evidence type="ECO:0000256" key="8">
    <source>
        <dbReference type="ARBA" id="ARBA00023170"/>
    </source>
</evidence>
<dbReference type="Pfam" id="PF07715">
    <property type="entry name" value="Plug"/>
    <property type="match status" value="1"/>
</dbReference>
<evidence type="ECO:0000256" key="3">
    <source>
        <dbReference type="ARBA" id="ARBA00022452"/>
    </source>
</evidence>
<keyword evidence="3 10" id="KW-1134">Transmembrane beta strand</keyword>
<dbReference type="AlphaFoldDB" id="W0RL23"/>
<evidence type="ECO:0000256" key="9">
    <source>
        <dbReference type="ARBA" id="ARBA00023237"/>
    </source>
</evidence>
<evidence type="ECO:0000313" key="16">
    <source>
        <dbReference type="Proteomes" id="UP000019151"/>
    </source>
</evidence>
<organism evidence="15 16">
    <name type="scientific">Gemmatirosa kalamazoonensis</name>
    <dbReference type="NCBI Taxonomy" id="861299"/>
    <lineage>
        <taxon>Bacteria</taxon>
        <taxon>Pseudomonadati</taxon>
        <taxon>Gemmatimonadota</taxon>
        <taxon>Gemmatimonadia</taxon>
        <taxon>Gemmatimonadales</taxon>
        <taxon>Gemmatimonadaceae</taxon>
        <taxon>Gemmatirosa</taxon>
    </lineage>
</organism>
<feature type="compositionally biased region" description="Polar residues" evidence="12">
    <location>
        <begin position="246"/>
        <end position="258"/>
    </location>
</feature>
<dbReference type="InParanoid" id="W0RL23"/>
<dbReference type="Proteomes" id="UP000019151">
    <property type="component" value="Chromosome"/>
</dbReference>
<dbReference type="InterPro" id="IPR039426">
    <property type="entry name" value="TonB-dep_rcpt-like"/>
</dbReference>
<gene>
    <name evidence="15" type="ORF">J421_4227</name>
</gene>
<evidence type="ECO:0000313" key="15">
    <source>
        <dbReference type="EMBL" id="AHG91764.1"/>
    </source>
</evidence>
<evidence type="ECO:0000256" key="4">
    <source>
        <dbReference type="ARBA" id="ARBA00022692"/>
    </source>
</evidence>
<dbReference type="KEGG" id="gba:J421_4227"/>
<dbReference type="Gene3D" id="2.60.40.1120">
    <property type="entry name" value="Carboxypeptidase-like, regulatory domain"/>
    <property type="match status" value="1"/>
</dbReference>
<dbReference type="InterPro" id="IPR000531">
    <property type="entry name" value="Beta-barrel_TonB"/>
</dbReference>
<evidence type="ECO:0000259" key="13">
    <source>
        <dbReference type="Pfam" id="PF00593"/>
    </source>
</evidence>
<dbReference type="Pfam" id="PF00593">
    <property type="entry name" value="TonB_dep_Rec_b-barrel"/>
    <property type="match status" value="1"/>
</dbReference>
<feature type="domain" description="TonB-dependent receptor plug" evidence="14">
    <location>
        <begin position="160"/>
        <end position="288"/>
    </location>
</feature>
<evidence type="ECO:0000256" key="5">
    <source>
        <dbReference type="ARBA" id="ARBA00022729"/>
    </source>
</evidence>
<dbReference type="InterPro" id="IPR008969">
    <property type="entry name" value="CarboxyPept-like_regulatory"/>
</dbReference>
<keyword evidence="2 10" id="KW-0813">Transport</keyword>
<dbReference type="RefSeq" id="WP_025413202.1">
    <property type="nucleotide sequence ID" value="NZ_CP007128.1"/>
</dbReference>
<feature type="region of interest" description="Disordered" evidence="12">
    <location>
        <begin position="1"/>
        <end position="30"/>
    </location>
</feature>
<evidence type="ECO:0000256" key="10">
    <source>
        <dbReference type="PROSITE-ProRule" id="PRU01360"/>
    </source>
</evidence>
<dbReference type="PANTHER" id="PTHR30069">
    <property type="entry name" value="TONB-DEPENDENT OUTER MEMBRANE RECEPTOR"/>
    <property type="match status" value="1"/>
</dbReference>
<sequence>MSTSTRKEGDDARTRSHATRPSDRPPCPPWTRATATLAAALLLACGALAAVPLLAQQPGRGTVRGRVENAGTGTPIPNAQIQVASTTLGAQSGGDGTFTIAAVPAGSQTLRVRLIGYAPVDRVVTVVAGQTADVTVGLKPAAVALDEVVVTGTAGQARRREVGNAIASVKAADAPEAKTNVSDFLAARVPGASILQSAGVIGAGSSIRLRGNTSVALSNQPLIYVDGVRMRGDEYPKNVPAAGGQNLRSSHVNGSPLNDINPDDIERIEVLKGAAASTLYGTEAAAGVIQIFTKKGSAGKALWTAQTSQGFAKERPFGTDAVPYMFMDPWLRTAPRGSYALSVAGGSPALKYFSSGLVEDNKGVLPNDHEKKYGVRGNFNYQPIPKLALEWTSSYTNDDLHQTPAGNNAHGLTLNAFRRDRNYFGSANVDTISQVLDFKLTTGVDHLILGGSATYTPLPNVTQRVTLGLDRAAVENRQLRPFGFPGVPQGVISDQMWVAKTLNADYVGNWEWQAMRALKSTLSWGGQSATVDTRDVEGYAENLPPIPVPTVSSGSARQGFETRQKVINAGFFVQELVGLADKFFVTGGVRVDGNSAFGKDFGLQTYPKVSAAYVISEEGFWPKVLGTMKLRAAYGEAGRAPGAFDAVRTWDPVGWNNQPALDPRNLGNPNLGPERTKEVELGFEQALLDQRVTLDFTWFDSKTVDALLRVRKPPSTGGWDSQLENVGKLQKRGIEAALNAVITQYRLATWSAGLSLSTNHSKALDLGGAPSFAMASNPGTVSTLSTNGFGYVAQGYPVPVIRARLIRNPDAIGVPADTVPNYYFGPAQPTHIVAANTSLRTWRGIEISARGELQGGHWLDEDASFQALSRAVEWPTCQSAYDKIKANQQAQLTVRETLWCIQKNVRSDMFIYPADFFKLRDVSLRVPLGRMVPGTQAATLVLSAGNWFTWKKKEFPVFDPEQAGNDGFNAGVRYISEHIPAPATFTAQLKVAF</sequence>
<evidence type="ECO:0000256" key="7">
    <source>
        <dbReference type="ARBA" id="ARBA00023136"/>
    </source>
</evidence>
<name>W0RL23_9BACT</name>
<dbReference type="Gene3D" id="2.40.170.20">
    <property type="entry name" value="TonB-dependent receptor, beta-barrel domain"/>
    <property type="match status" value="1"/>
</dbReference>
<dbReference type="eggNOG" id="COG4771">
    <property type="taxonomic scope" value="Bacteria"/>
</dbReference>
<evidence type="ECO:0000256" key="12">
    <source>
        <dbReference type="SAM" id="MobiDB-lite"/>
    </source>
</evidence>
<comment type="similarity">
    <text evidence="10 11">Belongs to the TonB-dependent receptor family.</text>
</comment>
<dbReference type="SUPFAM" id="SSF49464">
    <property type="entry name" value="Carboxypeptidase regulatory domain-like"/>
    <property type="match status" value="1"/>
</dbReference>
<dbReference type="GO" id="GO:0044718">
    <property type="term" value="P:siderophore transmembrane transport"/>
    <property type="evidence" value="ECO:0007669"/>
    <property type="project" value="TreeGrafter"/>
</dbReference>
<protein>
    <submittedName>
        <fullName evidence="15">TonB-dependent receptor</fullName>
    </submittedName>
</protein>
<dbReference type="PANTHER" id="PTHR30069:SF29">
    <property type="entry name" value="HEMOGLOBIN AND HEMOGLOBIN-HAPTOGLOBIN-BINDING PROTEIN 1-RELATED"/>
    <property type="match status" value="1"/>
</dbReference>
<comment type="subcellular location">
    <subcellularLocation>
        <location evidence="1 10">Cell outer membrane</location>
        <topology evidence="1 10">Multi-pass membrane protein</topology>
    </subcellularLocation>
</comment>
<evidence type="ECO:0000256" key="1">
    <source>
        <dbReference type="ARBA" id="ARBA00004571"/>
    </source>
</evidence>
<keyword evidence="7 10" id="KW-0472">Membrane</keyword>
<dbReference type="InterPro" id="IPR012910">
    <property type="entry name" value="Plug_dom"/>
</dbReference>
<evidence type="ECO:0000256" key="2">
    <source>
        <dbReference type="ARBA" id="ARBA00022448"/>
    </source>
</evidence>
<proteinExistence type="inferred from homology"/>
<dbReference type="PROSITE" id="PS52016">
    <property type="entry name" value="TONB_DEPENDENT_REC_3"/>
    <property type="match status" value="1"/>
</dbReference>
<dbReference type="EMBL" id="CP007128">
    <property type="protein sequence ID" value="AHG91764.1"/>
    <property type="molecule type" value="Genomic_DNA"/>
</dbReference>
<dbReference type="InterPro" id="IPR036942">
    <property type="entry name" value="Beta-barrel_TonB_sf"/>
</dbReference>
<dbReference type="Gene3D" id="2.170.130.10">
    <property type="entry name" value="TonB-dependent receptor, plug domain"/>
    <property type="match status" value="1"/>
</dbReference>
<dbReference type="InterPro" id="IPR037066">
    <property type="entry name" value="Plug_dom_sf"/>
</dbReference>
<evidence type="ECO:0000256" key="6">
    <source>
        <dbReference type="ARBA" id="ARBA00023077"/>
    </source>
</evidence>
<feature type="domain" description="TonB-dependent receptor-like beta-barrel" evidence="13">
    <location>
        <begin position="391"/>
        <end position="760"/>
    </location>
</feature>
<keyword evidence="16" id="KW-1185">Reference proteome</keyword>
<dbReference type="SUPFAM" id="SSF56935">
    <property type="entry name" value="Porins"/>
    <property type="match status" value="1"/>
</dbReference>
<dbReference type="STRING" id="861299.J421_4227"/>
<evidence type="ECO:0000259" key="14">
    <source>
        <dbReference type="Pfam" id="PF07715"/>
    </source>
</evidence>
<evidence type="ECO:0000256" key="11">
    <source>
        <dbReference type="RuleBase" id="RU003357"/>
    </source>
</evidence>
<dbReference type="OrthoDB" id="9768177at2"/>
<dbReference type="Pfam" id="PF13715">
    <property type="entry name" value="CarbopepD_reg_2"/>
    <property type="match status" value="1"/>
</dbReference>
<keyword evidence="9 10" id="KW-0998">Cell outer membrane</keyword>
<keyword evidence="4 10" id="KW-0812">Transmembrane</keyword>
<feature type="region of interest" description="Disordered" evidence="12">
    <location>
        <begin position="239"/>
        <end position="259"/>
    </location>
</feature>
<feature type="compositionally biased region" description="Basic and acidic residues" evidence="12">
    <location>
        <begin position="1"/>
        <end position="14"/>
    </location>
</feature>
<keyword evidence="8 15" id="KW-0675">Receptor</keyword>
<keyword evidence="5" id="KW-0732">Signal</keyword>
<dbReference type="GO" id="GO:0015344">
    <property type="term" value="F:siderophore uptake transmembrane transporter activity"/>
    <property type="evidence" value="ECO:0007669"/>
    <property type="project" value="TreeGrafter"/>
</dbReference>
<dbReference type="GO" id="GO:0009279">
    <property type="term" value="C:cell outer membrane"/>
    <property type="evidence" value="ECO:0007669"/>
    <property type="project" value="UniProtKB-SubCell"/>
</dbReference>
<keyword evidence="6 11" id="KW-0798">TonB box</keyword>